<dbReference type="EMBL" id="SRSO01000039">
    <property type="protein sequence ID" value="TGV00581.1"/>
    <property type="molecule type" value="Genomic_DNA"/>
</dbReference>
<dbReference type="RefSeq" id="WP_135878824.1">
    <property type="nucleotide sequence ID" value="NZ_SRSO01000039.1"/>
</dbReference>
<evidence type="ECO:0008006" key="3">
    <source>
        <dbReference type="Google" id="ProtNLM"/>
    </source>
</evidence>
<gene>
    <name evidence="1" type="ORF">EM932_19165</name>
</gene>
<name>A0A4S1DRP4_9FLAO</name>
<reference evidence="1 2" key="1">
    <citation type="submission" date="2019-04" db="EMBL/GenBank/DDBJ databases">
        <authorList>
            <person name="Liu A."/>
        </authorList>
    </citation>
    <scope>NUCLEOTIDE SEQUENCE [LARGE SCALE GENOMIC DNA]</scope>
    <source>
        <strain evidence="1 2">RZ03</strain>
    </source>
</reference>
<organism evidence="1 2">
    <name type="scientific">Flavivirga rizhaonensis</name>
    <dbReference type="NCBI Taxonomy" id="2559571"/>
    <lineage>
        <taxon>Bacteria</taxon>
        <taxon>Pseudomonadati</taxon>
        <taxon>Bacteroidota</taxon>
        <taxon>Flavobacteriia</taxon>
        <taxon>Flavobacteriales</taxon>
        <taxon>Flavobacteriaceae</taxon>
        <taxon>Flavivirga</taxon>
    </lineage>
</organism>
<keyword evidence="2" id="KW-1185">Reference proteome</keyword>
<evidence type="ECO:0000313" key="2">
    <source>
        <dbReference type="Proteomes" id="UP000307602"/>
    </source>
</evidence>
<dbReference type="OrthoDB" id="674654at2"/>
<comment type="caution">
    <text evidence="1">The sequence shown here is derived from an EMBL/GenBank/DDBJ whole genome shotgun (WGS) entry which is preliminary data.</text>
</comment>
<dbReference type="AlphaFoldDB" id="A0A4S1DRP4"/>
<sequence length="215" mass="25201">MCIVIVIGTAHFEDGASATGELYKIIEKISPDVVFCEASQQKLPKMLENTDVITPEVNTIKRLIKEKSIEIVPIDVNEDPFDNRLEAMFSLFKKKMKVYSNASNMLSNETYLKGYTFLNSMGSDKIFRDINSMEKYFLDTVKNKELSEYHSKWMNWNDLRENQWINLIHNYSKINKPNKAVFLVGAGHRYRLIDKIKNIHNNNEHSFDWDFFPFK</sequence>
<evidence type="ECO:0000313" key="1">
    <source>
        <dbReference type="EMBL" id="TGV00581.1"/>
    </source>
</evidence>
<proteinExistence type="predicted"/>
<protein>
    <recommendedName>
        <fullName evidence="3">TraB/GumN family protein</fullName>
    </recommendedName>
</protein>
<accession>A0A4S1DRP4</accession>
<dbReference type="Proteomes" id="UP000307602">
    <property type="component" value="Unassembled WGS sequence"/>
</dbReference>